<dbReference type="AlphaFoldDB" id="A0A8K0SXX3"/>
<proteinExistence type="predicted"/>
<accession>A0A8K0SXX3</accession>
<feature type="transmembrane region" description="Helical" evidence="1">
    <location>
        <begin position="75"/>
        <end position="97"/>
    </location>
</feature>
<keyword evidence="1" id="KW-0472">Membrane</keyword>
<dbReference type="Proteomes" id="UP000813444">
    <property type="component" value="Unassembled WGS sequence"/>
</dbReference>
<keyword evidence="1" id="KW-0812">Transmembrane</keyword>
<keyword evidence="1" id="KW-1133">Transmembrane helix</keyword>
<feature type="transmembrane region" description="Helical" evidence="1">
    <location>
        <begin position="103"/>
        <end position="122"/>
    </location>
</feature>
<keyword evidence="3" id="KW-1185">Reference proteome</keyword>
<name>A0A8K0SXX3_9HYPO</name>
<evidence type="ECO:0000313" key="2">
    <source>
        <dbReference type="EMBL" id="KAH7324832.1"/>
    </source>
</evidence>
<protein>
    <submittedName>
        <fullName evidence="2">Uncharacterized protein</fullName>
    </submittedName>
</protein>
<gene>
    <name evidence="2" type="ORF">B0I35DRAFT_170829</name>
</gene>
<comment type="caution">
    <text evidence="2">The sequence shown here is derived from an EMBL/GenBank/DDBJ whole genome shotgun (WGS) entry which is preliminary data.</text>
</comment>
<evidence type="ECO:0000313" key="3">
    <source>
        <dbReference type="Proteomes" id="UP000813444"/>
    </source>
</evidence>
<organism evidence="2 3">
    <name type="scientific">Stachybotrys elegans</name>
    <dbReference type="NCBI Taxonomy" id="80388"/>
    <lineage>
        <taxon>Eukaryota</taxon>
        <taxon>Fungi</taxon>
        <taxon>Dikarya</taxon>
        <taxon>Ascomycota</taxon>
        <taxon>Pezizomycotina</taxon>
        <taxon>Sordariomycetes</taxon>
        <taxon>Hypocreomycetidae</taxon>
        <taxon>Hypocreales</taxon>
        <taxon>Stachybotryaceae</taxon>
        <taxon>Stachybotrys</taxon>
    </lineage>
</organism>
<reference evidence="2" key="1">
    <citation type="journal article" date="2021" name="Nat. Commun.">
        <title>Genetic determinants of endophytism in the Arabidopsis root mycobiome.</title>
        <authorList>
            <person name="Mesny F."/>
            <person name="Miyauchi S."/>
            <person name="Thiergart T."/>
            <person name="Pickel B."/>
            <person name="Atanasova L."/>
            <person name="Karlsson M."/>
            <person name="Huettel B."/>
            <person name="Barry K.W."/>
            <person name="Haridas S."/>
            <person name="Chen C."/>
            <person name="Bauer D."/>
            <person name="Andreopoulos W."/>
            <person name="Pangilinan J."/>
            <person name="LaButti K."/>
            <person name="Riley R."/>
            <person name="Lipzen A."/>
            <person name="Clum A."/>
            <person name="Drula E."/>
            <person name="Henrissat B."/>
            <person name="Kohler A."/>
            <person name="Grigoriev I.V."/>
            <person name="Martin F.M."/>
            <person name="Hacquard S."/>
        </authorList>
    </citation>
    <scope>NUCLEOTIDE SEQUENCE</scope>
    <source>
        <strain evidence="2">MPI-CAGE-CH-0235</strain>
    </source>
</reference>
<dbReference type="EMBL" id="JAGPNK010000003">
    <property type="protein sequence ID" value="KAH7324832.1"/>
    <property type="molecule type" value="Genomic_DNA"/>
</dbReference>
<sequence length="135" mass="14513">MRISRIPMGGTRETGVGIFVVSAGALLSRIERCLFAAVAFRDVGATDEGFEFPVYTLWSGGTSVLQQPMNRARRCAWSLLACSAVCWGSGGILSIGMGAHKTPFVVVFLLVSVLPRIIYFPVSGITPAARFMRIA</sequence>
<evidence type="ECO:0000256" key="1">
    <source>
        <dbReference type="SAM" id="Phobius"/>
    </source>
</evidence>